<proteinExistence type="predicted"/>
<sequence>MALRFYYIRVGLQARDTFFGNTKQIYTRSPSLVGDFPAKVLLEAERRYAGVLSREGVDKLSIFSGWHTSLLNPRYHYTLRGYNTAGWMAVTVEMEASNQGMYFTYDSSDWNRWMLHEIILRSFLHHYSETGLFLDHARVADSATLPNVMKPSAALLSTAYLWGIHLSDSGEILA</sequence>
<accession>A0AA39UU62</accession>
<dbReference type="EMBL" id="JAUEPU010000027">
    <property type="protein sequence ID" value="KAK0492990.1"/>
    <property type="molecule type" value="Genomic_DNA"/>
</dbReference>
<dbReference type="AlphaFoldDB" id="A0AA39UU62"/>
<evidence type="ECO:0000313" key="2">
    <source>
        <dbReference type="Proteomes" id="UP001175228"/>
    </source>
</evidence>
<gene>
    <name evidence="1" type="ORF">EDD18DRAFT_1357401</name>
</gene>
<dbReference type="Proteomes" id="UP001175228">
    <property type="component" value="Unassembled WGS sequence"/>
</dbReference>
<name>A0AA39UU62_9AGAR</name>
<evidence type="ECO:0000313" key="1">
    <source>
        <dbReference type="EMBL" id="KAK0492990.1"/>
    </source>
</evidence>
<keyword evidence="2" id="KW-1185">Reference proteome</keyword>
<protein>
    <submittedName>
        <fullName evidence="1">Uncharacterized protein</fullName>
    </submittedName>
</protein>
<comment type="caution">
    <text evidence="1">The sequence shown here is derived from an EMBL/GenBank/DDBJ whole genome shotgun (WGS) entry which is preliminary data.</text>
</comment>
<organism evidence="1 2">
    <name type="scientific">Armillaria luteobubalina</name>
    <dbReference type="NCBI Taxonomy" id="153913"/>
    <lineage>
        <taxon>Eukaryota</taxon>
        <taxon>Fungi</taxon>
        <taxon>Dikarya</taxon>
        <taxon>Basidiomycota</taxon>
        <taxon>Agaricomycotina</taxon>
        <taxon>Agaricomycetes</taxon>
        <taxon>Agaricomycetidae</taxon>
        <taxon>Agaricales</taxon>
        <taxon>Marasmiineae</taxon>
        <taxon>Physalacriaceae</taxon>
        <taxon>Armillaria</taxon>
    </lineage>
</organism>
<reference evidence="1" key="1">
    <citation type="submission" date="2023-06" db="EMBL/GenBank/DDBJ databases">
        <authorList>
            <consortium name="Lawrence Berkeley National Laboratory"/>
            <person name="Ahrendt S."/>
            <person name="Sahu N."/>
            <person name="Indic B."/>
            <person name="Wong-Bajracharya J."/>
            <person name="Merenyi Z."/>
            <person name="Ke H.-M."/>
            <person name="Monk M."/>
            <person name="Kocsube S."/>
            <person name="Drula E."/>
            <person name="Lipzen A."/>
            <person name="Balint B."/>
            <person name="Henrissat B."/>
            <person name="Andreopoulos B."/>
            <person name="Martin F.M."/>
            <person name="Harder C.B."/>
            <person name="Rigling D."/>
            <person name="Ford K.L."/>
            <person name="Foster G.D."/>
            <person name="Pangilinan J."/>
            <person name="Papanicolaou A."/>
            <person name="Barry K."/>
            <person name="LaButti K."/>
            <person name="Viragh M."/>
            <person name="Koriabine M."/>
            <person name="Yan M."/>
            <person name="Riley R."/>
            <person name="Champramary S."/>
            <person name="Plett K.L."/>
            <person name="Tsai I.J."/>
            <person name="Slot J."/>
            <person name="Sipos G."/>
            <person name="Plett J."/>
            <person name="Nagy L.G."/>
            <person name="Grigoriev I.V."/>
        </authorList>
    </citation>
    <scope>NUCLEOTIDE SEQUENCE</scope>
    <source>
        <strain evidence="1">HWK02</strain>
    </source>
</reference>